<dbReference type="Pfam" id="PF14200">
    <property type="entry name" value="RicinB_lectin_2"/>
    <property type="match status" value="1"/>
</dbReference>
<sequence>MQIRSGFRSRRLLYGALSAAALMTLCAGLSPGHASTPGPTSTVARAAEPAEFVHQEIVNRADGSRMVTWDDRTTTGALAATARHAAYEQRETNQWHFQEQEGEDAWQIRNEKAGSLCLQPAGAPAVGVSVVLRTCEEGNPAQSWRIVKEETDLATGQPGGTSTGWWTLRPDTAPRLAAAVDRVGGNESTISLYRATNSADRLWHHERPWRSW</sequence>
<dbReference type="CDD" id="cd00161">
    <property type="entry name" value="beta-trefoil_Ricin-like"/>
    <property type="match status" value="1"/>
</dbReference>
<gene>
    <name evidence="3" type="ORF">GCM10010346_31370</name>
</gene>
<dbReference type="InterPro" id="IPR035992">
    <property type="entry name" value="Ricin_B-like_lectins"/>
</dbReference>
<feature type="signal peptide" evidence="1">
    <location>
        <begin position="1"/>
        <end position="34"/>
    </location>
</feature>
<dbReference type="InterPro" id="IPR000772">
    <property type="entry name" value="Ricin_B_lectin"/>
</dbReference>
<evidence type="ECO:0000313" key="3">
    <source>
        <dbReference type="EMBL" id="GHB05909.1"/>
    </source>
</evidence>
<feature type="domain" description="Ricin B lectin" evidence="2">
    <location>
        <begin position="93"/>
        <end position="151"/>
    </location>
</feature>
<dbReference type="PROSITE" id="PS50231">
    <property type="entry name" value="RICIN_B_LECTIN"/>
    <property type="match status" value="1"/>
</dbReference>
<keyword evidence="1" id="KW-0732">Signal</keyword>
<proteinExistence type="predicted"/>
<comment type="caution">
    <text evidence="3">The sequence shown here is derived from an EMBL/GenBank/DDBJ whole genome shotgun (WGS) entry which is preliminary data.</text>
</comment>
<feature type="chain" id="PRO_5046691151" description="Ricin B lectin domain-containing protein" evidence="1">
    <location>
        <begin position="35"/>
        <end position="212"/>
    </location>
</feature>
<evidence type="ECO:0000259" key="2">
    <source>
        <dbReference type="Pfam" id="PF14200"/>
    </source>
</evidence>
<dbReference type="Gene3D" id="2.80.10.50">
    <property type="match status" value="1"/>
</dbReference>
<dbReference type="RefSeq" id="WP_138896044.1">
    <property type="nucleotide sequence ID" value="NZ_BMVO01000008.1"/>
</dbReference>
<name>A0ABQ3DMD6_9ACTN</name>
<evidence type="ECO:0000313" key="4">
    <source>
        <dbReference type="Proteomes" id="UP000599437"/>
    </source>
</evidence>
<reference evidence="4" key="1">
    <citation type="journal article" date="2019" name="Int. J. Syst. Evol. Microbiol.">
        <title>The Global Catalogue of Microorganisms (GCM) 10K type strain sequencing project: providing services to taxonomists for standard genome sequencing and annotation.</title>
        <authorList>
            <consortium name="The Broad Institute Genomics Platform"/>
            <consortium name="The Broad Institute Genome Sequencing Center for Infectious Disease"/>
            <person name="Wu L."/>
            <person name="Ma J."/>
        </authorList>
    </citation>
    <scope>NUCLEOTIDE SEQUENCE [LARGE SCALE GENOMIC DNA]</scope>
    <source>
        <strain evidence="4">JCM 4737</strain>
    </source>
</reference>
<organism evidence="3 4">
    <name type="scientific">Streptomyces chryseus</name>
    <dbReference type="NCBI Taxonomy" id="68186"/>
    <lineage>
        <taxon>Bacteria</taxon>
        <taxon>Bacillati</taxon>
        <taxon>Actinomycetota</taxon>
        <taxon>Actinomycetes</taxon>
        <taxon>Kitasatosporales</taxon>
        <taxon>Streptomycetaceae</taxon>
        <taxon>Streptomyces</taxon>
    </lineage>
</organism>
<dbReference type="SUPFAM" id="SSF50370">
    <property type="entry name" value="Ricin B-like lectins"/>
    <property type="match status" value="1"/>
</dbReference>
<evidence type="ECO:0000256" key="1">
    <source>
        <dbReference type="SAM" id="SignalP"/>
    </source>
</evidence>
<dbReference type="EMBL" id="BMVO01000008">
    <property type="protein sequence ID" value="GHB05909.1"/>
    <property type="molecule type" value="Genomic_DNA"/>
</dbReference>
<keyword evidence="4" id="KW-1185">Reference proteome</keyword>
<protein>
    <recommendedName>
        <fullName evidence="2">Ricin B lectin domain-containing protein</fullName>
    </recommendedName>
</protein>
<accession>A0ABQ3DMD6</accession>
<dbReference type="Proteomes" id="UP000599437">
    <property type="component" value="Unassembled WGS sequence"/>
</dbReference>